<dbReference type="PANTHER" id="PTHR31881">
    <property type="match status" value="1"/>
</dbReference>
<dbReference type="Proteomes" id="UP000734854">
    <property type="component" value="Unassembled WGS sequence"/>
</dbReference>
<organism evidence="2 3">
    <name type="scientific">Zingiber officinale</name>
    <name type="common">Ginger</name>
    <name type="synonym">Amomum zingiber</name>
    <dbReference type="NCBI Taxonomy" id="94328"/>
    <lineage>
        <taxon>Eukaryota</taxon>
        <taxon>Viridiplantae</taxon>
        <taxon>Streptophyta</taxon>
        <taxon>Embryophyta</taxon>
        <taxon>Tracheophyta</taxon>
        <taxon>Spermatophyta</taxon>
        <taxon>Magnoliopsida</taxon>
        <taxon>Liliopsida</taxon>
        <taxon>Zingiberales</taxon>
        <taxon>Zingiberaceae</taxon>
        <taxon>Zingiber</taxon>
    </lineage>
</organism>
<evidence type="ECO:0000313" key="2">
    <source>
        <dbReference type="EMBL" id="KAG6485832.1"/>
    </source>
</evidence>
<feature type="transmembrane region" description="Helical" evidence="1">
    <location>
        <begin position="122"/>
        <end position="147"/>
    </location>
</feature>
<dbReference type="OrthoDB" id="761598at2759"/>
<evidence type="ECO:0000256" key="1">
    <source>
        <dbReference type="SAM" id="Phobius"/>
    </source>
</evidence>
<keyword evidence="3" id="KW-1185">Reference proteome</keyword>
<dbReference type="EMBL" id="JACMSC010000015">
    <property type="protein sequence ID" value="KAG6485832.1"/>
    <property type="molecule type" value="Genomic_DNA"/>
</dbReference>
<keyword evidence="1" id="KW-0472">Membrane</keyword>
<dbReference type="Pfam" id="PF04654">
    <property type="entry name" value="DUF599"/>
    <property type="match status" value="1"/>
</dbReference>
<feature type="transmembrane region" description="Helical" evidence="1">
    <location>
        <begin position="180"/>
        <end position="201"/>
    </location>
</feature>
<comment type="caution">
    <text evidence="2">The sequence shown here is derived from an EMBL/GenBank/DDBJ whole genome shotgun (WGS) entry which is preliminary data.</text>
</comment>
<feature type="transmembrane region" description="Helical" evidence="1">
    <location>
        <begin position="77"/>
        <end position="102"/>
    </location>
</feature>
<gene>
    <name evidence="2" type="ORF">ZIOFF_054397</name>
</gene>
<reference evidence="2 3" key="1">
    <citation type="submission" date="2020-08" db="EMBL/GenBank/DDBJ databases">
        <title>Plant Genome Project.</title>
        <authorList>
            <person name="Zhang R.-G."/>
        </authorList>
    </citation>
    <scope>NUCLEOTIDE SEQUENCE [LARGE SCALE GENOMIC DNA]</scope>
    <source>
        <tissue evidence="2">Rhizome</tissue>
    </source>
</reference>
<protein>
    <submittedName>
        <fullName evidence="2">Uncharacterized protein</fullName>
    </submittedName>
</protein>
<name>A0A8J5FEF7_ZINOF</name>
<keyword evidence="1" id="KW-1133">Transmembrane helix</keyword>
<keyword evidence="1" id="KW-0812">Transmembrane</keyword>
<sequence>MDLNSYPLDLVLVPFSFLLTASYHSYIWFNSSSKAKSKKPAANAISLSITNRASWNQSILQGKRKDMLGVQSLRNSLMSAILSASTALALAISLAALANNAFNAHRLLRHAFFGSQAGPTVALKYACAMIFLLFSFLANSLAVAFVVDACFLVSVVVDEEEEEEAEMLEKQARRMLRRGYVLAVVGNRLLFVSLPMLLWLFGPAAMALSSVALVVLFYELDVGITYGPQKT</sequence>
<evidence type="ECO:0000313" key="3">
    <source>
        <dbReference type="Proteomes" id="UP000734854"/>
    </source>
</evidence>
<dbReference type="PANTHER" id="PTHR31881:SF11">
    <property type="entry name" value="PROTEIN, PUTATIVE-RELATED"/>
    <property type="match status" value="1"/>
</dbReference>
<dbReference type="AlphaFoldDB" id="A0A8J5FEF7"/>
<dbReference type="InterPro" id="IPR006747">
    <property type="entry name" value="DUF599"/>
</dbReference>
<proteinExistence type="predicted"/>
<feature type="transmembrane region" description="Helical" evidence="1">
    <location>
        <begin position="6"/>
        <end position="29"/>
    </location>
</feature>
<feature type="transmembrane region" description="Helical" evidence="1">
    <location>
        <begin position="207"/>
        <end position="227"/>
    </location>
</feature>
<accession>A0A8J5FEF7</accession>